<proteinExistence type="inferred from homology"/>
<evidence type="ECO:0000256" key="2">
    <source>
        <dbReference type="ARBA" id="ARBA00020581"/>
    </source>
</evidence>
<dbReference type="Gene3D" id="1.10.132.20">
    <property type="entry name" value="Ribosome-recycling factor"/>
    <property type="match status" value="1"/>
</dbReference>
<evidence type="ECO:0000259" key="6">
    <source>
        <dbReference type="Pfam" id="PF01765"/>
    </source>
</evidence>
<evidence type="ECO:0000313" key="7">
    <source>
        <dbReference type="EMBL" id="CAI8034900.1"/>
    </source>
</evidence>
<dbReference type="EMBL" id="CASHTH010002758">
    <property type="protein sequence ID" value="CAI8034900.1"/>
    <property type="molecule type" value="Genomic_DNA"/>
</dbReference>
<dbReference type="AlphaFoldDB" id="A0AA35X1U5"/>
<dbReference type="GO" id="GO:0043023">
    <property type="term" value="F:ribosomal large subunit binding"/>
    <property type="evidence" value="ECO:0007669"/>
    <property type="project" value="TreeGrafter"/>
</dbReference>
<reference evidence="7" key="1">
    <citation type="submission" date="2023-03" db="EMBL/GenBank/DDBJ databases">
        <authorList>
            <person name="Steffen K."/>
            <person name="Cardenas P."/>
        </authorList>
    </citation>
    <scope>NUCLEOTIDE SEQUENCE</scope>
</reference>
<dbReference type="PANTHER" id="PTHR20982">
    <property type="entry name" value="RIBOSOME RECYCLING FACTOR"/>
    <property type="match status" value="1"/>
</dbReference>
<dbReference type="SUPFAM" id="SSF55194">
    <property type="entry name" value="Ribosome recycling factor, RRF"/>
    <property type="match status" value="1"/>
</dbReference>
<sequence length="117" mass="13053">MQCSVLVLQAIEAAVSALRSHTLNLNPIVDGPSIKVPIPKMNKELRESMVKQAKAHAEKAKVGVRKARQKAISDLRREGASEDTTRKLEKHIQEMTDENTESIEEILKAKSKDLLKI</sequence>
<comment type="similarity">
    <text evidence="1">Belongs to the RRF family.</text>
</comment>
<dbReference type="PANTHER" id="PTHR20982:SF3">
    <property type="entry name" value="MITOCHONDRIAL RIBOSOME RECYCLING FACTOR PSEUDO 1"/>
    <property type="match status" value="1"/>
</dbReference>
<gene>
    <name evidence="7" type="ORF">GBAR_LOCUS19602</name>
</gene>
<name>A0AA35X1U5_GEOBA</name>
<dbReference type="Pfam" id="PF01765">
    <property type="entry name" value="RRF"/>
    <property type="match status" value="1"/>
</dbReference>
<comment type="caution">
    <text evidence="7">The sequence shown here is derived from an EMBL/GenBank/DDBJ whole genome shotgun (WGS) entry which is preliminary data.</text>
</comment>
<evidence type="ECO:0000256" key="1">
    <source>
        <dbReference type="ARBA" id="ARBA00005912"/>
    </source>
</evidence>
<keyword evidence="3" id="KW-0648">Protein biosynthesis</keyword>
<dbReference type="InterPro" id="IPR036191">
    <property type="entry name" value="RRF_sf"/>
</dbReference>
<dbReference type="GO" id="GO:0006412">
    <property type="term" value="P:translation"/>
    <property type="evidence" value="ECO:0007669"/>
    <property type="project" value="UniProtKB-KW"/>
</dbReference>
<feature type="coiled-coil region" evidence="5">
    <location>
        <begin position="85"/>
        <end position="112"/>
    </location>
</feature>
<evidence type="ECO:0000313" key="8">
    <source>
        <dbReference type="Proteomes" id="UP001174909"/>
    </source>
</evidence>
<dbReference type="Proteomes" id="UP001174909">
    <property type="component" value="Unassembled WGS sequence"/>
</dbReference>
<feature type="domain" description="Ribosome recycling factor" evidence="6">
    <location>
        <begin position="9"/>
        <end position="115"/>
    </location>
</feature>
<evidence type="ECO:0000256" key="3">
    <source>
        <dbReference type="ARBA" id="ARBA00022917"/>
    </source>
</evidence>
<evidence type="ECO:0000256" key="4">
    <source>
        <dbReference type="ARBA" id="ARBA00033107"/>
    </source>
</evidence>
<keyword evidence="5" id="KW-0175">Coiled coil</keyword>
<dbReference type="InterPro" id="IPR002661">
    <property type="entry name" value="Ribosome_recyc_fac"/>
</dbReference>
<accession>A0AA35X1U5</accession>
<evidence type="ECO:0000256" key="5">
    <source>
        <dbReference type="SAM" id="Coils"/>
    </source>
</evidence>
<dbReference type="GO" id="GO:0005739">
    <property type="term" value="C:mitochondrion"/>
    <property type="evidence" value="ECO:0007669"/>
    <property type="project" value="TreeGrafter"/>
</dbReference>
<dbReference type="InterPro" id="IPR023584">
    <property type="entry name" value="Ribosome_recyc_fac_dom"/>
</dbReference>
<organism evidence="7 8">
    <name type="scientific">Geodia barretti</name>
    <name type="common">Barrett's horny sponge</name>
    <dbReference type="NCBI Taxonomy" id="519541"/>
    <lineage>
        <taxon>Eukaryota</taxon>
        <taxon>Metazoa</taxon>
        <taxon>Porifera</taxon>
        <taxon>Demospongiae</taxon>
        <taxon>Heteroscleromorpha</taxon>
        <taxon>Tetractinellida</taxon>
        <taxon>Astrophorina</taxon>
        <taxon>Geodiidae</taxon>
        <taxon>Geodia</taxon>
    </lineage>
</organism>
<keyword evidence="8" id="KW-1185">Reference proteome</keyword>
<protein>
    <recommendedName>
        <fullName evidence="2">Ribosome-recycling factor, mitochondrial</fullName>
    </recommendedName>
    <alternativeName>
        <fullName evidence="4">Ribosome-releasing factor, mitochondrial</fullName>
    </alternativeName>
</protein>